<keyword evidence="3" id="KW-1185">Reference proteome</keyword>
<dbReference type="AlphaFoldDB" id="G2MSK5"/>
<feature type="domain" description="PPC" evidence="1">
    <location>
        <begin position="4"/>
        <end position="142"/>
    </location>
</feature>
<dbReference type="eggNOG" id="COG1661">
    <property type="taxonomic scope" value="Bacteria"/>
</dbReference>
<dbReference type="EMBL" id="CP002991">
    <property type="protein sequence ID" value="AEM77782.1"/>
    <property type="molecule type" value="Genomic_DNA"/>
</dbReference>
<dbReference type="HOGENOM" id="CLU_114051_2_3_9"/>
<sequence>MGYKSVLIERRFMGKFPYGKDLLEEINKVITSENIRSGEVRIIGAVSKAVFGYYDAQSKNYIYISKDEHMEILNAIGNISVKDGKPFAHVHITLADKNGNAFGGHLMEGTIIFAAEFVITDYGDNNLERVYDETTGLQLWNI</sequence>
<dbReference type="PANTHER" id="PTHR34988">
    <property type="entry name" value="PROTEIN, PUTATIVE-RELATED"/>
    <property type="match status" value="1"/>
</dbReference>
<dbReference type="RefSeq" id="WP_014062152.1">
    <property type="nucleotide sequence ID" value="NC_015958.1"/>
</dbReference>
<name>G2MSK5_9THEO</name>
<dbReference type="Proteomes" id="UP000008276">
    <property type="component" value="Chromosome"/>
</dbReference>
<dbReference type="PROSITE" id="PS51742">
    <property type="entry name" value="PPC"/>
    <property type="match status" value="1"/>
</dbReference>
<dbReference type="Pfam" id="PF03479">
    <property type="entry name" value="PCC"/>
    <property type="match status" value="1"/>
</dbReference>
<evidence type="ECO:0000259" key="1">
    <source>
        <dbReference type="PROSITE" id="PS51742"/>
    </source>
</evidence>
<dbReference type="PIRSF" id="PIRSF016702">
    <property type="entry name" value="DNA_bp_PD1"/>
    <property type="match status" value="1"/>
</dbReference>
<dbReference type="InterPro" id="IPR005175">
    <property type="entry name" value="PPC_dom"/>
</dbReference>
<dbReference type="InterPro" id="IPR025707">
    <property type="entry name" value="DNA_bp_PD1"/>
</dbReference>
<gene>
    <name evidence="2" type="ORF">Thewi_0281</name>
</gene>
<evidence type="ECO:0000313" key="3">
    <source>
        <dbReference type="Proteomes" id="UP000008276"/>
    </source>
</evidence>
<organism evidence="2 3">
    <name type="scientific">Thermoanaerobacter wiegelii Rt8.B1</name>
    <dbReference type="NCBI Taxonomy" id="697303"/>
    <lineage>
        <taxon>Bacteria</taxon>
        <taxon>Bacillati</taxon>
        <taxon>Bacillota</taxon>
        <taxon>Clostridia</taxon>
        <taxon>Thermoanaerobacterales</taxon>
        <taxon>Thermoanaerobacteraceae</taxon>
        <taxon>Thermoanaerobacter</taxon>
    </lineage>
</organism>
<dbReference type="SUPFAM" id="SSF117856">
    <property type="entry name" value="AF0104/ALDC/Ptd012-like"/>
    <property type="match status" value="1"/>
</dbReference>
<dbReference type="PANTHER" id="PTHR34988:SF1">
    <property type="entry name" value="DNA-BINDING PROTEIN"/>
    <property type="match status" value="1"/>
</dbReference>
<dbReference type="STRING" id="697303.Thewi_0281"/>
<accession>G2MSK5</accession>
<protein>
    <recommendedName>
        <fullName evidence="1">PPC domain-containing protein</fullName>
    </recommendedName>
</protein>
<dbReference type="KEGG" id="twi:Thewi_0281"/>
<evidence type="ECO:0000313" key="2">
    <source>
        <dbReference type="EMBL" id="AEM77782.1"/>
    </source>
</evidence>
<dbReference type="Gene3D" id="3.30.1330.80">
    <property type="entry name" value="Hypothetical protein, similar to alpha- acetolactate decarboxylase, domain 2"/>
    <property type="match status" value="1"/>
</dbReference>
<proteinExistence type="predicted"/>
<dbReference type="CDD" id="cd11378">
    <property type="entry name" value="DUF296"/>
    <property type="match status" value="1"/>
</dbReference>
<reference evidence="2 3" key="1">
    <citation type="submission" date="2011-08" db="EMBL/GenBank/DDBJ databases">
        <title>Complete sequence of Thermoanaerobacter wiegelii Rt8.B1.</title>
        <authorList>
            <consortium name="US DOE Joint Genome Institute"/>
            <person name="Lucas S."/>
            <person name="Han J."/>
            <person name="Lapidus A."/>
            <person name="Cheng J.-F."/>
            <person name="Goodwin L."/>
            <person name="Pitluck S."/>
            <person name="Peters L."/>
            <person name="Mikhailova N."/>
            <person name="Zeytun A."/>
            <person name="Daligault H."/>
            <person name="Detter J.C."/>
            <person name="Han C."/>
            <person name="Tapia R."/>
            <person name="Land M."/>
            <person name="Hauser L."/>
            <person name="Kyrpides N."/>
            <person name="Ivanova N."/>
            <person name="Pagani I."/>
            <person name="Hemme C."/>
            <person name="Woyke T."/>
        </authorList>
    </citation>
    <scope>NUCLEOTIDE SEQUENCE [LARGE SCALE GENOMIC DNA]</scope>
    <source>
        <strain evidence="2 3">Rt8.B1</strain>
    </source>
</reference>